<sequence length="290" mass="32928">MKAASSREGSKMWQRYKTLFIALIVGAVLLLMSARIVPETHQAVVIRTGEPVYTINQFDPAEAYGETGAGLRFVIPFIDRVQMVDRRILDLDMEGETVLSRDQQRLEVNAYARYRIFDPVLFVQRAGSEAQLQNQLQPILTSELRQELGRRTFASLLTPERGNAMIRIRDTLDEEARTYGAQVLDVRIKRADLPEGTPLAAAFNRMRSDREEEAATIRAGGFRDAQIIRAEASAEAARIFAEAFNQDPAFYDFFRAMQSYEQTFVNGEAESSIIMSPDNEYLRQFQRGGR</sequence>
<evidence type="ECO:0000256" key="1">
    <source>
        <dbReference type="ARBA" id="ARBA00004167"/>
    </source>
</evidence>
<dbReference type="Proteomes" id="UP000053070">
    <property type="component" value="Unassembled WGS sequence"/>
</dbReference>
<dbReference type="EMBL" id="LBHC01000002">
    <property type="protein sequence ID" value="KLE31787.1"/>
    <property type="molecule type" value="Genomic_DNA"/>
</dbReference>
<evidence type="ECO:0000256" key="4">
    <source>
        <dbReference type="ARBA" id="ARBA00022989"/>
    </source>
</evidence>
<evidence type="ECO:0000313" key="8">
    <source>
        <dbReference type="EMBL" id="KLE31787.1"/>
    </source>
</evidence>
<keyword evidence="9" id="KW-1185">Reference proteome</keyword>
<dbReference type="InterPro" id="IPR001107">
    <property type="entry name" value="Band_7"/>
</dbReference>
<dbReference type="SUPFAM" id="SSF117892">
    <property type="entry name" value="Band 7/SPFH domain"/>
    <property type="match status" value="1"/>
</dbReference>
<dbReference type="PANTHER" id="PTHR42911:SF1">
    <property type="entry name" value="MODULATOR OF FTSH PROTEASE HFLC"/>
    <property type="match status" value="1"/>
</dbReference>
<keyword evidence="8" id="KW-0645">Protease</keyword>
<dbReference type="GO" id="GO:0008233">
    <property type="term" value="F:peptidase activity"/>
    <property type="evidence" value="ECO:0007669"/>
    <property type="project" value="UniProtKB-KW"/>
</dbReference>
<evidence type="ECO:0000256" key="3">
    <source>
        <dbReference type="ARBA" id="ARBA00022692"/>
    </source>
</evidence>
<evidence type="ECO:0000313" key="9">
    <source>
        <dbReference type="Proteomes" id="UP000053070"/>
    </source>
</evidence>
<dbReference type="PATRIC" id="fig|502682.8.peg.2004"/>
<protein>
    <recommendedName>
        <fullName evidence="6">Protein HflC</fullName>
    </recommendedName>
</protein>
<accession>A0A0G9MM67</accession>
<dbReference type="InterPro" id="IPR036013">
    <property type="entry name" value="Band_7/SPFH_dom_sf"/>
</dbReference>
<comment type="caution">
    <text evidence="8">The sequence shown here is derived from an EMBL/GenBank/DDBJ whole genome shotgun (WGS) entry which is preliminary data.</text>
</comment>
<comment type="subcellular location">
    <subcellularLocation>
        <location evidence="1">Membrane</location>
        <topology evidence="1">Single-pass membrane protein</topology>
    </subcellularLocation>
</comment>
<dbReference type="CDD" id="cd03405">
    <property type="entry name" value="SPFH_HflC"/>
    <property type="match status" value="1"/>
</dbReference>
<evidence type="ECO:0000259" key="7">
    <source>
        <dbReference type="SMART" id="SM00244"/>
    </source>
</evidence>
<gene>
    <name evidence="8" type="ORF">AAW01_09810</name>
</gene>
<evidence type="ECO:0000256" key="6">
    <source>
        <dbReference type="PIRNR" id="PIRNR005651"/>
    </source>
</evidence>
<proteinExistence type="inferred from homology"/>
<dbReference type="PANTHER" id="PTHR42911">
    <property type="entry name" value="MODULATOR OF FTSH PROTEASE HFLC"/>
    <property type="match status" value="1"/>
</dbReference>
<dbReference type="STRING" id="502682.BMF35_a0967"/>
<dbReference type="AlphaFoldDB" id="A0A0G9MM67"/>
<dbReference type="InterPro" id="IPR010200">
    <property type="entry name" value="HflC"/>
</dbReference>
<reference evidence="8 9" key="1">
    <citation type="submission" date="2015-04" db="EMBL/GenBank/DDBJ databases">
        <title>The draft genome sequence of Erythrobacr gangjinensis K7-2.</title>
        <authorList>
            <person name="Zhuang L."/>
            <person name="Liu Y."/>
            <person name="Shao Z."/>
        </authorList>
    </citation>
    <scope>NUCLEOTIDE SEQUENCE [LARGE SCALE GENOMIC DNA]</scope>
    <source>
        <strain evidence="8 9">K7-2</strain>
    </source>
</reference>
<keyword evidence="4" id="KW-1133">Transmembrane helix</keyword>
<comment type="similarity">
    <text evidence="2 6">Belongs to the band 7/mec-2 family. HflC subfamily.</text>
</comment>
<dbReference type="GO" id="GO:0006508">
    <property type="term" value="P:proteolysis"/>
    <property type="evidence" value="ECO:0007669"/>
    <property type="project" value="UniProtKB-KW"/>
</dbReference>
<feature type="domain" description="Band 7" evidence="7">
    <location>
        <begin position="32"/>
        <end position="207"/>
    </location>
</feature>
<evidence type="ECO:0000256" key="5">
    <source>
        <dbReference type="ARBA" id="ARBA00023136"/>
    </source>
</evidence>
<keyword evidence="3" id="KW-0812">Transmembrane</keyword>
<keyword evidence="5" id="KW-0472">Membrane</keyword>
<name>A0A0G9MM67_9SPHN</name>
<dbReference type="SMART" id="SM00244">
    <property type="entry name" value="PHB"/>
    <property type="match status" value="1"/>
</dbReference>
<organism evidence="8 9">
    <name type="scientific">Aurantiacibacter gangjinensis</name>
    <dbReference type="NCBI Taxonomy" id="502682"/>
    <lineage>
        <taxon>Bacteria</taxon>
        <taxon>Pseudomonadati</taxon>
        <taxon>Pseudomonadota</taxon>
        <taxon>Alphaproteobacteria</taxon>
        <taxon>Sphingomonadales</taxon>
        <taxon>Erythrobacteraceae</taxon>
        <taxon>Aurantiacibacter</taxon>
    </lineage>
</organism>
<keyword evidence="8" id="KW-0378">Hydrolase</keyword>
<dbReference type="Pfam" id="PF01145">
    <property type="entry name" value="Band_7"/>
    <property type="match status" value="1"/>
</dbReference>
<dbReference type="Gene3D" id="3.30.479.30">
    <property type="entry name" value="Band 7 domain"/>
    <property type="match status" value="1"/>
</dbReference>
<dbReference type="OrthoDB" id="9812991at2"/>
<comment type="function">
    <text evidence="6">HflC and HflK could regulate a protease.</text>
</comment>
<evidence type="ECO:0000256" key="2">
    <source>
        <dbReference type="ARBA" id="ARBA00007862"/>
    </source>
</evidence>
<dbReference type="GO" id="GO:0016020">
    <property type="term" value="C:membrane"/>
    <property type="evidence" value="ECO:0007669"/>
    <property type="project" value="UniProtKB-SubCell"/>
</dbReference>
<dbReference type="PIRSF" id="PIRSF005651">
    <property type="entry name" value="HflC"/>
    <property type="match status" value="1"/>
</dbReference>